<reference evidence="7 8" key="3">
    <citation type="journal article" date="2008" name="FEMS Microbiol. Ecol.">
        <title>Identification and characterization of genes underlying chitinolysis in Collimonas fungivorans Ter331.</title>
        <authorList>
            <person name="Fritsche K."/>
            <person name="de Boer W."/>
            <person name="Gerards S."/>
            <person name="van den Berg M."/>
            <person name="van Veen J.A."/>
            <person name="Leveau J.H."/>
        </authorList>
    </citation>
    <scope>NUCLEOTIDE SEQUENCE [LARGE SCALE GENOMIC DNA]</scope>
    <source>
        <strain evidence="7 8">Ter331</strain>
    </source>
</reference>
<reference evidence="7 8" key="4">
    <citation type="journal article" date="2010" name="Environ. Microbiol.">
        <title>The bacterial genus Collimonas: mycophagy, weathering and other adaptive solutions to life in oligotrophic soil environments.</title>
        <authorList>
            <person name="Leveau J.H."/>
            <person name="Uroz S."/>
            <person name="de Boer W."/>
        </authorList>
    </citation>
    <scope>NUCLEOTIDE SEQUENCE [LARGE SCALE GENOMIC DNA]</scope>
    <source>
        <strain evidence="7 8">Ter331</strain>
    </source>
</reference>
<organism evidence="7 8">
    <name type="scientific">Collimonas fungivorans (strain Ter331)</name>
    <dbReference type="NCBI Taxonomy" id="1005048"/>
    <lineage>
        <taxon>Bacteria</taxon>
        <taxon>Pseudomonadati</taxon>
        <taxon>Pseudomonadota</taxon>
        <taxon>Betaproteobacteria</taxon>
        <taxon>Burkholderiales</taxon>
        <taxon>Oxalobacteraceae</taxon>
        <taxon>Collimonas</taxon>
    </lineage>
</organism>
<dbReference type="eggNOG" id="COG0810">
    <property type="taxonomic scope" value="Bacteria"/>
</dbReference>
<feature type="transmembrane region" description="Helical" evidence="6">
    <location>
        <begin position="33"/>
        <end position="52"/>
    </location>
</feature>
<dbReference type="EMBL" id="CP002745">
    <property type="protein sequence ID" value="AEK63230.1"/>
    <property type="molecule type" value="Genomic_DNA"/>
</dbReference>
<keyword evidence="2 6" id="KW-0812">Transmembrane</keyword>
<evidence type="ECO:0000313" key="8">
    <source>
        <dbReference type="Proteomes" id="UP000008392"/>
    </source>
</evidence>
<reference evidence="7 8" key="2">
    <citation type="journal article" date="2006" name="J. Microbiol. Methods">
        <title>Genomic flank-sequencing of plasposon insertion sites for rapid identification of functional genes.</title>
        <authorList>
            <person name="Leveau J.H."/>
            <person name="Gerards S."/>
            <person name="Fritsche K."/>
            <person name="Zondag G."/>
            <person name="van Veen J.A."/>
        </authorList>
    </citation>
    <scope>NUCLEOTIDE SEQUENCE [LARGE SCALE GENOMIC DNA]</scope>
    <source>
        <strain evidence="7 8">Ter331</strain>
    </source>
</reference>
<gene>
    <name evidence="7" type="primary">tolA</name>
    <name evidence="7" type="ordered locus">CFU_3406</name>
</gene>
<keyword evidence="3 6" id="KW-1133">Transmembrane helix</keyword>
<name>G0AD46_COLFT</name>
<dbReference type="NCBIfam" id="TIGR01352">
    <property type="entry name" value="tonB_Cterm"/>
    <property type="match status" value="1"/>
</dbReference>
<protein>
    <submittedName>
        <fullName evidence="7">Putative tolA-related transport transmembrane protein</fullName>
        <ecNumber evidence="7">3.4.21.72</ecNumber>
    </submittedName>
</protein>
<feature type="region of interest" description="Disordered" evidence="5">
    <location>
        <begin position="72"/>
        <end position="239"/>
    </location>
</feature>
<dbReference type="NCBIfam" id="TIGR02794">
    <property type="entry name" value="tolA_full"/>
    <property type="match status" value="1"/>
</dbReference>
<dbReference type="HOGENOM" id="CLU_061525_1_0_4"/>
<evidence type="ECO:0000256" key="1">
    <source>
        <dbReference type="ARBA" id="ARBA00004167"/>
    </source>
</evidence>
<dbReference type="InterPro" id="IPR014161">
    <property type="entry name" value="Tol-Pal_TolA"/>
</dbReference>
<dbReference type="GO" id="GO:0043213">
    <property type="term" value="P:bacteriocin transport"/>
    <property type="evidence" value="ECO:0007669"/>
    <property type="project" value="InterPro"/>
</dbReference>
<reference evidence="7 8" key="5">
    <citation type="journal article" date="2011" name="ISME J.">
        <title>Dual transcriptional profiling of a bacterial/fungal confrontation: Collimonas fungivorans versus Aspergillus niger.</title>
        <authorList>
            <person name="Mela F."/>
            <person name="Fritsche K."/>
            <person name="de Boer W."/>
            <person name="van Veen J.A."/>
            <person name="de Graaff L.H."/>
            <person name="van den Berg M."/>
            <person name="Leveau J.H."/>
        </authorList>
    </citation>
    <scope>NUCLEOTIDE SEQUENCE [LARGE SCALE GENOMIC DNA]</scope>
    <source>
        <strain evidence="7 8">Ter331</strain>
    </source>
</reference>
<dbReference type="GO" id="GO:0019534">
    <property type="term" value="F:toxin transmembrane transporter activity"/>
    <property type="evidence" value="ECO:0007669"/>
    <property type="project" value="InterPro"/>
</dbReference>
<reference evidence="8" key="6">
    <citation type="submission" date="2011-05" db="EMBL/GenBank/DDBJ databases">
        <title>Complete sequence of Collimonas fungivorans Ter331.</title>
        <authorList>
            <person name="Leveau J.H."/>
        </authorList>
    </citation>
    <scope>NUCLEOTIDE SEQUENCE [LARGE SCALE GENOMIC DNA]</scope>
    <source>
        <strain evidence="8">Ter331</strain>
    </source>
</reference>
<evidence type="ECO:0000313" key="7">
    <source>
        <dbReference type="EMBL" id="AEK63230.1"/>
    </source>
</evidence>
<dbReference type="Gene3D" id="3.30.1150.10">
    <property type="match status" value="1"/>
</dbReference>
<feature type="compositionally biased region" description="Basic and acidic residues" evidence="5">
    <location>
        <begin position="116"/>
        <end position="187"/>
    </location>
</feature>
<evidence type="ECO:0000256" key="4">
    <source>
        <dbReference type="ARBA" id="ARBA00023136"/>
    </source>
</evidence>
<dbReference type="GO" id="GO:0016787">
    <property type="term" value="F:hydrolase activity"/>
    <property type="evidence" value="ECO:0007669"/>
    <property type="project" value="UniProtKB-KW"/>
</dbReference>
<dbReference type="EC" id="3.4.21.72" evidence="7"/>
<feature type="region of interest" description="Disordered" evidence="5">
    <location>
        <begin position="296"/>
        <end position="323"/>
    </location>
</feature>
<keyword evidence="7" id="KW-0378">Hydrolase</keyword>
<evidence type="ECO:0000256" key="6">
    <source>
        <dbReference type="SAM" id="Phobius"/>
    </source>
</evidence>
<keyword evidence="8" id="KW-1185">Reference proteome</keyword>
<evidence type="ECO:0000256" key="2">
    <source>
        <dbReference type="ARBA" id="ARBA00022692"/>
    </source>
</evidence>
<feature type="compositionally biased region" description="Polar residues" evidence="5">
    <location>
        <begin position="13"/>
        <end position="22"/>
    </location>
</feature>
<proteinExistence type="predicted"/>
<dbReference type="GO" id="GO:0016020">
    <property type="term" value="C:membrane"/>
    <property type="evidence" value="ECO:0007669"/>
    <property type="project" value="UniProtKB-SubCell"/>
</dbReference>
<dbReference type="Pfam" id="PF13103">
    <property type="entry name" value="TonB_2"/>
    <property type="match status" value="1"/>
</dbReference>
<dbReference type="STRING" id="1005048.CFU_3406"/>
<dbReference type="InterPro" id="IPR006260">
    <property type="entry name" value="TonB/TolA_C"/>
</dbReference>
<dbReference type="SUPFAM" id="SSF74653">
    <property type="entry name" value="TolA/TonB C-terminal domain"/>
    <property type="match status" value="1"/>
</dbReference>
<feature type="compositionally biased region" description="Basic and acidic residues" evidence="5">
    <location>
        <begin position="196"/>
        <end position="207"/>
    </location>
</feature>
<reference evidence="7 8" key="1">
    <citation type="journal article" date="2004" name="Environ. Microbiol.">
        <title>Phylogeny-function analysis of (meta)genomic libraries: screening for expression of ribosomal RNA genes by large-insert library fluorescent in situ hybridization (LIL-FISH).</title>
        <authorList>
            <person name="Leveau J.H."/>
            <person name="Gerards S."/>
            <person name="de Boer W."/>
            <person name="van Veen J.A."/>
        </authorList>
    </citation>
    <scope>NUCLEOTIDE SEQUENCE [LARGE SCALE GENOMIC DNA]</scope>
    <source>
        <strain evidence="7 8">Ter331</strain>
    </source>
</reference>
<feature type="region of interest" description="Disordered" evidence="5">
    <location>
        <begin position="1"/>
        <end position="24"/>
    </location>
</feature>
<dbReference type="Proteomes" id="UP000008392">
    <property type="component" value="Chromosome"/>
</dbReference>
<sequence length="323" mass="35097">MALTASDWRQSDDQVMTGNSPYSVPKEPGSIRAILLAAAVHAALFAFLWFGIHWQSTQPIAVEAEVWDPQIKDAAPTPPEPVPQPTPEPKPEPVIQDTTPPKVVAPPLPDPEIALEQEKKRKEQERKDLQRQEELEKQRKLQKQQDEQEQKDKLKAEAEQKAAKDKAAAQEKQKLDAAKKTEADAKKKQAAAEAAAETKRRSDEMKRMLGQAVGNGPANSTGTAAQSQGPRGDPGYAQKVASKIKSNIIFNVPEGLAGNPAAEFDVQLLPDGSVASVRLRKSSGVSGFDEAVKRAIEKSAPYPKDKTGSVPSSFIGTHKPKDQ</sequence>
<accession>G0AD46</accession>
<dbReference type="KEGG" id="cfu:CFU_3406"/>
<keyword evidence="4 6" id="KW-0472">Membrane</keyword>
<comment type="subcellular location">
    <subcellularLocation>
        <location evidence="1">Membrane</location>
        <topology evidence="1">Single-pass membrane protein</topology>
    </subcellularLocation>
</comment>
<evidence type="ECO:0000256" key="3">
    <source>
        <dbReference type="ARBA" id="ARBA00022989"/>
    </source>
</evidence>
<dbReference type="AlphaFoldDB" id="G0AD46"/>
<feature type="compositionally biased region" description="Basic and acidic residues" evidence="5">
    <location>
        <begin position="296"/>
        <end position="307"/>
    </location>
</feature>
<feature type="compositionally biased region" description="Pro residues" evidence="5">
    <location>
        <begin position="76"/>
        <end position="88"/>
    </location>
</feature>
<evidence type="ECO:0000256" key="5">
    <source>
        <dbReference type="SAM" id="MobiDB-lite"/>
    </source>
</evidence>
<feature type="compositionally biased region" description="Polar residues" evidence="5">
    <location>
        <begin position="217"/>
        <end position="229"/>
    </location>
</feature>